<dbReference type="NCBIfam" id="NF045797">
    <property type="entry name" value="DsrO"/>
    <property type="match status" value="1"/>
</dbReference>
<dbReference type="Gene3D" id="3.30.70.20">
    <property type="match status" value="2"/>
</dbReference>
<gene>
    <name evidence="7" type="ORF">ABT57_15750</name>
</gene>
<evidence type="ECO:0000256" key="2">
    <source>
        <dbReference type="ARBA" id="ARBA00022723"/>
    </source>
</evidence>
<keyword evidence="8" id="KW-1185">Reference proteome</keyword>
<proteinExistence type="predicted"/>
<evidence type="ECO:0000256" key="3">
    <source>
        <dbReference type="ARBA" id="ARBA00023004"/>
    </source>
</evidence>
<dbReference type="Pfam" id="PF13247">
    <property type="entry name" value="Fer4_11"/>
    <property type="match status" value="1"/>
</dbReference>
<feature type="domain" description="4Fe-4S ferredoxin-type" evidence="6">
    <location>
        <begin position="130"/>
        <end position="159"/>
    </location>
</feature>
<dbReference type="InterPro" id="IPR054822">
    <property type="entry name" value="DsrO-like"/>
</dbReference>
<evidence type="ECO:0000256" key="5">
    <source>
        <dbReference type="SAM" id="SignalP"/>
    </source>
</evidence>
<name>A0A0J1K1C9_9GAMM</name>
<feature type="chain" id="PRO_5005253893" evidence="5">
    <location>
        <begin position="27"/>
        <end position="270"/>
    </location>
</feature>
<reference evidence="7 8" key="1">
    <citation type="submission" date="2015-05" db="EMBL/GenBank/DDBJ databases">
        <title>Photobacterium galathea sp. nov.</title>
        <authorList>
            <person name="Machado H."/>
            <person name="Gram L."/>
        </authorList>
    </citation>
    <scope>NUCLEOTIDE SEQUENCE [LARGE SCALE GENOMIC DNA]</scope>
    <source>
        <strain evidence="7 8">DSM 22954</strain>
    </source>
</reference>
<dbReference type="Proteomes" id="UP000035909">
    <property type="component" value="Unassembled WGS sequence"/>
</dbReference>
<accession>A0A0J1K1C9</accession>
<dbReference type="InterPro" id="IPR006311">
    <property type="entry name" value="TAT_signal"/>
</dbReference>
<protein>
    <submittedName>
        <fullName evidence="7">4Fe-4S ferredoxin</fullName>
    </submittedName>
</protein>
<evidence type="ECO:0000313" key="8">
    <source>
        <dbReference type="Proteomes" id="UP000035909"/>
    </source>
</evidence>
<evidence type="ECO:0000313" key="7">
    <source>
        <dbReference type="EMBL" id="KLV08247.1"/>
    </source>
</evidence>
<dbReference type="EMBL" id="LDOU01000015">
    <property type="protein sequence ID" value="KLV08247.1"/>
    <property type="molecule type" value="Genomic_DNA"/>
</dbReference>
<dbReference type="AlphaFoldDB" id="A0A0J1K1C9"/>
<keyword evidence="2" id="KW-0479">Metal-binding</keyword>
<comment type="caution">
    <text evidence="7">The sequence shown here is derived from an EMBL/GenBank/DDBJ whole genome shotgun (WGS) entry which is preliminary data.</text>
</comment>
<feature type="signal peptide" evidence="5">
    <location>
        <begin position="1"/>
        <end position="26"/>
    </location>
</feature>
<dbReference type="GO" id="GO:0046872">
    <property type="term" value="F:metal ion binding"/>
    <property type="evidence" value="ECO:0007669"/>
    <property type="project" value="UniProtKB-KW"/>
</dbReference>
<dbReference type="GO" id="GO:0051539">
    <property type="term" value="F:4 iron, 4 sulfur cluster binding"/>
    <property type="evidence" value="ECO:0007669"/>
    <property type="project" value="UniProtKB-KW"/>
</dbReference>
<dbReference type="InterPro" id="IPR017900">
    <property type="entry name" value="4Fe4S_Fe_S_CS"/>
</dbReference>
<dbReference type="SUPFAM" id="SSF54862">
    <property type="entry name" value="4Fe-4S ferredoxins"/>
    <property type="match status" value="1"/>
</dbReference>
<dbReference type="CDD" id="cd10551">
    <property type="entry name" value="PsrB"/>
    <property type="match status" value="1"/>
</dbReference>
<keyword evidence="4" id="KW-0411">Iron-sulfur</keyword>
<evidence type="ECO:0000256" key="4">
    <source>
        <dbReference type="ARBA" id="ARBA00023014"/>
    </source>
</evidence>
<keyword evidence="1" id="KW-0004">4Fe-4S</keyword>
<dbReference type="PROSITE" id="PS00198">
    <property type="entry name" value="4FE4S_FER_1"/>
    <property type="match status" value="1"/>
</dbReference>
<keyword evidence="3" id="KW-0408">Iron</keyword>
<dbReference type="PANTHER" id="PTHR43177">
    <property type="entry name" value="PROTEIN NRFC"/>
    <property type="match status" value="1"/>
</dbReference>
<dbReference type="InterPro" id="IPR050954">
    <property type="entry name" value="ET_IronSulfur_Cluster-Binding"/>
</dbReference>
<dbReference type="PATRIC" id="fig|320778.3.peg.3423"/>
<feature type="domain" description="4Fe-4S ferredoxin-type" evidence="6">
    <location>
        <begin position="47"/>
        <end position="76"/>
    </location>
</feature>
<dbReference type="PANTHER" id="PTHR43177:SF9">
    <property type="entry name" value="PROTEIN NRFC"/>
    <property type="match status" value="1"/>
</dbReference>
<dbReference type="OrthoDB" id="9779457at2"/>
<dbReference type="PROSITE" id="PS51318">
    <property type="entry name" value="TAT"/>
    <property type="match status" value="1"/>
</dbReference>
<dbReference type="PROSITE" id="PS51379">
    <property type="entry name" value="4FE4S_FER_2"/>
    <property type="match status" value="2"/>
</dbReference>
<dbReference type="STRING" id="320778.ABT57_15750"/>
<dbReference type="InterPro" id="IPR017896">
    <property type="entry name" value="4Fe4S_Fe-S-bd"/>
</dbReference>
<organism evidence="7 8">
    <name type="scientific">Photobacterium ganghwense</name>
    <dbReference type="NCBI Taxonomy" id="320778"/>
    <lineage>
        <taxon>Bacteria</taxon>
        <taxon>Pseudomonadati</taxon>
        <taxon>Pseudomonadota</taxon>
        <taxon>Gammaproteobacteria</taxon>
        <taxon>Vibrionales</taxon>
        <taxon>Vibrionaceae</taxon>
        <taxon>Photobacterium</taxon>
    </lineage>
</organism>
<keyword evidence="5" id="KW-0732">Signal</keyword>
<evidence type="ECO:0000259" key="6">
    <source>
        <dbReference type="PROSITE" id="PS51379"/>
    </source>
</evidence>
<evidence type="ECO:0000256" key="1">
    <source>
        <dbReference type="ARBA" id="ARBA00022485"/>
    </source>
</evidence>
<sequence length="270" mass="29604">MDSTKRRFLSALTAGAALIPVSGASAATTVIRNNNQPDRKGMVGKRYAMVVDLRKCVGCQACTVACSIENQAPIGQFRTTVKQYEVTLDDGSTITQNVKSFMLPRLCNHCDNPPCVAVCPVQATFQREDGIVMVDNQRCVACAYCVQACPYDARFINEETLTADKCTFCAHRLEKGLLPACVETCVGGARIIGDMNDPNSTVSRLLSSHKDDLKVLKPEENTKPHVFYLGMNERFTSHIHGRAAIYEPRVYDNAPAKEHAAQEQAQGDQV</sequence>
<dbReference type="RefSeq" id="WP_047886135.1">
    <property type="nucleotide sequence ID" value="NZ_CP071326.1"/>
</dbReference>